<dbReference type="AlphaFoldDB" id="A0A6A7Y8V1"/>
<dbReference type="EMBL" id="VWNA01000001">
    <property type="protein sequence ID" value="MQT14408.1"/>
    <property type="molecule type" value="Genomic_DNA"/>
</dbReference>
<reference evidence="1 2" key="1">
    <citation type="submission" date="2019-09" db="EMBL/GenBank/DDBJ databases">
        <title>Segnochrobactrum spirostomi gen. nov., sp. nov., isolated from the ciliate Spirostomum cf. yagiui and description of a novel family, Segnochrobactraceae fam. nov. within the order Rhizobiales of the class Alphaproteobacteria.</title>
        <authorList>
            <person name="Akter S."/>
            <person name="Shazib S.U.A."/>
            <person name="Shin M.K."/>
        </authorList>
    </citation>
    <scope>NUCLEOTIDE SEQUENCE [LARGE SCALE GENOMIC DNA]</scope>
    <source>
        <strain evidence="1 2">Sp-1</strain>
    </source>
</reference>
<dbReference type="Proteomes" id="UP000332515">
    <property type="component" value="Unassembled WGS sequence"/>
</dbReference>
<dbReference type="RefSeq" id="WP_153485076.1">
    <property type="nucleotide sequence ID" value="NZ_VWNA01000001.1"/>
</dbReference>
<organism evidence="1 2">
    <name type="scientific">Segnochrobactrum spirostomi</name>
    <dbReference type="NCBI Taxonomy" id="2608987"/>
    <lineage>
        <taxon>Bacteria</taxon>
        <taxon>Pseudomonadati</taxon>
        <taxon>Pseudomonadota</taxon>
        <taxon>Alphaproteobacteria</taxon>
        <taxon>Hyphomicrobiales</taxon>
        <taxon>Segnochrobactraceae</taxon>
        <taxon>Segnochrobactrum</taxon>
    </lineage>
</organism>
<proteinExistence type="predicted"/>
<sequence length="106" mass="10985">MRPAAAAMLELDTALRQLDLATVHLSRGAGKRSRRRVLEACAAVRAVGVRLMVAEAAAAGLDVTPAGARAALRALLAELRATGALDWADVVTACNEVADSAPRRLA</sequence>
<gene>
    <name evidence="1" type="ORF">F0357_17480</name>
</gene>
<comment type="caution">
    <text evidence="1">The sequence shown here is derived from an EMBL/GenBank/DDBJ whole genome shotgun (WGS) entry which is preliminary data.</text>
</comment>
<evidence type="ECO:0000313" key="2">
    <source>
        <dbReference type="Proteomes" id="UP000332515"/>
    </source>
</evidence>
<accession>A0A6A7Y8V1</accession>
<evidence type="ECO:0000313" key="1">
    <source>
        <dbReference type="EMBL" id="MQT14408.1"/>
    </source>
</evidence>
<name>A0A6A7Y8V1_9HYPH</name>
<keyword evidence="2" id="KW-1185">Reference proteome</keyword>
<protein>
    <submittedName>
        <fullName evidence="1">Uncharacterized protein</fullName>
    </submittedName>
</protein>